<name>A0A1D2N6A6_ORCCI</name>
<gene>
    <name evidence="1" type="ORF">Ocin01_06189</name>
</gene>
<evidence type="ECO:0000313" key="1">
    <source>
        <dbReference type="EMBL" id="ODN00496.1"/>
    </source>
</evidence>
<sequence>MSEKLMFGFTNSSKSCLGGLRPAHVVPTTMQKRRRLRTTCNISYGCNERADRCWKDERNLRNFNKSTYSTVFYNLVIVAIIVNIARTVDSVPASVENLDSKIKMFLESHCTMQNQTLEHEEFKSFMSCGPSHGAGIVKNLGQIPEYKSDDMEQWTKATKREIVSQCEVWPQDRTCQERTFGLIEKCFDKDQKFIFYFMFALTDVICQRENDMFVKFWQNGGDACLGKHIKYLKKDFSDCFTQTSTVSNADVYRNFDEVMQCFKSQLEEDCYGEGTSDVLNEILAEIKRVYRGSATSGTSSVYNFSAPFLLAGWLTFLGVVVQSVLQL</sequence>
<dbReference type="InterPro" id="IPR009832">
    <property type="entry name" value="DUF1397"/>
</dbReference>
<protein>
    <submittedName>
        <fullName evidence="1">Uncharacterized protein</fullName>
    </submittedName>
</protein>
<dbReference type="Pfam" id="PF07165">
    <property type="entry name" value="DUF1397"/>
    <property type="match status" value="1"/>
</dbReference>
<accession>A0A1D2N6A6</accession>
<proteinExistence type="predicted"/>
<comment type="caution">
    <text evidence="1">The sequence shown here is derived from an EMBL/GenBank/DDBJ whole genome shotgun (WGS) entry which is preliminary data.</text>
</comment>
<organism evidence="1 2">
    <name type="scientific">Orchesella cincta</name>
    <name type="common">Springtail</name>
    <name type="synonym">Podura cincta</name>
    <dbReference type="NCBI Taxonomy" id="48709"/>
    <lineage>
        <taxon>Eukaryota</taxon>
        <taxon>Metazoa</taxon>
        <taxon>Ecdysozoa</taxon>
        <taxon>Arthropoda</taxon>
        <taxon>Hexapoda</taxon>
        <taxon>Collembola</taxon>
        <taxon>Entomobryomorpha</taxon>
        <taxon>Entomobryoidea</taxon>
        <taxon>Orchesellidae</taxon>
        <taxon>Orchesellinae</taxon>
        <taxon>Orchesella</taxon>
    </lineage>
</organism>
<evidence type="ECO:0000313" key="2">
    <source>
        <dbReference type="Proteomes" id="UP000094527"/>
    </source>
</evidence>
<keyword evidence="2" id="KW-1185">Reference proteome</keyword>
<reference evidence="1 2" key="1">
    <citation type="journal article" date="2016" name="Genome Biol. Evol.">
        <title>Gene Family Evolution Reflects Adaptation to Soil Environmental Stressors in the Genome of the Collembolan Orchesella cincta.</title>
        <authorList>
            <person name="Faddeeva-Vakhrusheva A."/>
            <person name="Derks M.F."/>
            <person name="Anvar S.Y."/>
            <person name="Agamennone V."/>
            <person name="Suring W."/>
            <person name="Smit S."/>
            <person name="van Straalen N.M."/>
            <person name="Roelofs D."/>
        </authorList>
    </citation>
    <scope>NUCLEOTIDE SEQUENCE [LARGE SCALE GENOMIC DNA]</scope>
    <source>
        <tissue evidence="1">Mixed pool</tissue>
    </source>
</reference>
<dbReference type="Proteomes" id="UP000094527">
    <property type="component" value="Unassembled WGS sequence"/>
</dbReference>
<dbReference type="EMBL" id="LJIJ01000204">
    <property type="protein sequence ID" value="ODN00496.1"/>
    <property type="molecule type" value="Genomic_DNA"/>
</dbReference>
<dbReference type="AlphaFoldDB" id="A0A1D2N6A6"/>
<dbReference type="OrthoDB" id="10545606at2759"/>